<evidence type="ECO:0000259" key="2">
    <source>
        <dbReference type="SMART" id="SM01008"/>
    </source>
</evidence>
<feature type="chain" id="PRO_5017236948" evidence="1">
    <location>
        <begin position="30"/>
        <end position="715"/>
    </location>
</feature>
<dbReference type="AlphaFoldDB" id="A0A396RKE9"/>
<comment type="caution">
    <text evidence="3">The sequence shown here is derived from an EMBL/GenBank/DDBJ whole genome shotgun (WGS) entry which is preliminary data.</text>
</comment>
<dbReference type="PROSITE" id="PS51318">
    <property type="entry name" value="TAT"/>
    <property type="match status" value="1"/>
</dbReference>
<organism evidence="3 4">
    <name type="scientific">Sphingomonas gilva</name>
    <dbReference type="NCBI Taxonomy" id="2305907"/>
    <lineage>
        <taxon>Bacteria</taxon>
        <taxon>Pseudomonadati</taxon>
        <taxon>Pseudomonadota</taxon>
        <taxon>Alphaproteobacteria</taxon>
        <taxon>Sphingomonadales</taxon>
        <taxon>Sphingomonadaceae</taxon>
        <taxon>Sphingomonas</taxon>
    </lineage>
</organism>
<dbReference type="Gene3D" id="3.30.365.10">
    <property type="entry name" value="Aldehyde oxidase/xanthine dehydrogenase, molybdopterin binding domain"/>
    <property type="match status" value="4"/>
</dbReference>
<dbReference type="Gene3D" id="3.90.1170.50">
    <property type="entry name" value="Aldehyde oxidase/xanthine dehydrogenase, a/b hammerhead"/>
    <property type="match status" value="1"/>
</dbReference>
<dbReference type="InterPro" id="IPR006311">
    <property type="entry name" value="TAT_signal"/>
</dbReference>
<proteinExistence type="predicted"/>
<protein>
    <submittedName>
        <fullName evidence="3">Xanthine dehydrogenase family protein molybdopterin-binding subunit</fullName>
    </submittedName>
</protein>
<feature type="domain" description="Aldehyde oxidase/xanthine dehydrogenase a/b hammerhead" evidence="2">
    <location>
        <begin position="202"/>
        <end position="280"/>
    </location>
</feature>
<dbReference type="SMART" id="SM01008">
    <property type="entry name" value="Ald_Xan_dh_C"/>
    <property type="match status" value="1"/>
</dbReference>
<name>A0A396RKE9_9SPHN</name>
<dbReference type="InterPro" id="IPR052516">
    <property type="entry name" value="N-heterocyclic_Hydroxylase"/>
</dbReference>
<reference evidence="3 4" key="1">
    <citation type="submission" date="2018-08" db="EMBL/GenBank/DDBJ databases">
        <title>The multiple taxonomic identification of Sphingomonas gilva.</title>
        <authorList>
            <person name="Zhu D."/>
            <person name="Zheng S."/>
        </authorList>
    </citation>
    <scope>NUCLEOTIDE SEQUENCE [LARGE SCALE GENOMIC DNA]</scope>
    <source>
        <strain evidence="3 4">ZDH117</strain>
    </source>
</reference>
<keyword evidence="1" id="KW-0732">Signal</keyword>
<evidence type="ECO:0000313" key="3">
    <source>
        <dbReference type="EMBL" id="RHW16724.1"/>
    </source>
</evidence>
<dbReference type="PANTHER" id="PTHR47495">
    <property type="entry name" value="ALDEHYDE DEHYDROGENASE"/>
    <property type="match status" value="1"/>
</dbReference>
<dbReference type="OrthoDB" id="9767994at2"/>
<gene>
    <name evidence="3" type="ORF">D1610_13365</name>
</gene>
<dbReference type="Pfam" id="PF02738">
    <property type="entry name" value="MoCoBD_1"/>
    <property type="match status" value="1"/>
</dbReference>
<keyword evidence="4" id="KW-1185">Reference proteome</keyword>
<evidence type="ECO:0000313" key="4">
    <source>
        <dbReference type="Proteomes" id="UP000266693"/>
    </source>
</evidence>
<dbReference type="Pfam" id="PF20256">
    <property type="entry name" value="MoCoBD_2"/>
    <property type="match status" value="2"/>
</dbReference>
<dbReference type="InterPro" id="IPR012368">
    <property type="entry name" value="OxRdtase_Mopterin-bd_su_IorB"/>
</dbReference>
<dbReference type="EMBL" id="QWLV01000007">
    <property type="protein sequence ID" value="RHW16724.1"/>
    <property type="molecule type" value="Genomic_DNA"/>
</dbReference>
<dbReference type="Proteomes" id="UP000266693">
    <property type="component" value="Unassembled WGS sequence"/>
</dbReference>
<feature type="signal peptide" evidence="1">
    <location>
        <begin position="1"/>
        <end position="29"/>
    </location>
</feature>
<sequence>MNAVTPTRRAVLAGASGSLVLGFSLPARARAAQPARPFRPNAFVSIAPDSKVTVMIKHVEFGQGPSTGLATLVAEELDADWGQMRVEQAPANDPLYKNLAFGTMGTGGSTAISNSWMQMRTAGAAARAMLVAAAAKRWGVPAAQVKVAKGVVSHGARTASFGELAASAATMPVPEKPALKDPADFTLIGTRLPKLDTPAKTDGSAIFTMDVSRPGMIHTAILHPPAFGATLERFDGAAAHAVPGVIAVRAVPQGVAVYARDRHAALTGRKALTAEWDFEQAETRSSAEMEQAYAARARTPGVQAGGHGDPAAALAAAAKTIEAEYFFPFLAHATMEPQDAVIEWRPGKADVWLGSQFQVGETTAIAKTLGVPFEGMSLHNQFCGGSFGRRATPDMGFAVEAAAIAKAHGPGAYKHVWTRENDMRGGRYRPLGIHRIRGGIDAEGRITAWDHVIAMQSFMKGTPMAGPEIAKGLDGSATEGAHELPYAVPNHRCGYHMMENGVPTLWWRSVGHTHTGYAVETFVDELLALAGKDAVEGRLTILVDKEPRYAGVLRRVAEIADWSGPKAQDGRTRGVALVKSFGSYVAQIAEVSRSDEGIPRVHKVWAAVDCGIAVNPDVIAAQVEGGLGYGLGAALFNELTIEPGGMVREGNFDSYRCLKIAEMPAVEVSIVKSAENPTGIGEPGLPPVAPAVANAWRALTGKPVHRLPFVKGVVA</sequence>
<dbReference type="InterPro" id="IPR008274">
    <property type="entry name" value="AldOxase/xan_DH_MoCoBD1"/>
</dbReference>
<dbReference type="InterPro" id="IPR046867">
    <property type="entry name" value="AldOxase/xan_DH_MoCoBD2"/>
</dbReference>
<evidence type="ECO:0000256" key="1">
    <source>
        <dbReference type="SAM" id="SignalP"/>
    </source>
</evidence>
<accession>A0A396RKE9</accession>
<dbReference type="RefSeq" id="WP_118864698.1">
    <property type="nucleotide sequence ID" value="NZ_QWLV01000007.1"/>
</dbReference>
<dbReference type="InterPro" id="IPR037165">
    <property type="entry name" value="AldOxase/xan_DH_Mopterin-bd_sf"/>
</dbReference>
<dbReference type="PANTHER" id="PTHR47495:SF2">
    <property type="entry name" value="ALDEHYDE DEHYDROGENASE"/>
    <property type="match status" value="1"/>
</dbReference>
<dbReference type="SUPFAM" id="SSF56003">
    <property type="entry name" value="Molybdenum cofactor-binding domain"/>
    <property type="match status" value="2"/>
</dbReference>
<dbReference type="PIRSF" id="PIRSF036389">
    <property type="entry name" value="IOR_B"/>
    <property type="match status" value="1"/>
</dbReference>
<dbReference type="GO" id="GO:0016491">
    <property type="term" value="F:oxidoreductase activity"/>
    <property type="evidence" value="ECO:0007669"/>
    <property type="project" value="InterPro"/>
</dbReference>
<dbReference type="InterPro" id="IPR000674">
    <property type="entry name" value="Ald_Oxase/Xan_DH_a/b"/>
</dbReference>